<dbReference type="Proteomes" id="UP001174909">
    <property type="component" value="Unassembled WGS sequence"/>
</dbReference>
<gene>
    <name evidence="2" type="ORF">GBAR_LOCUS26999</name>
</gene>
<dbReference type="EMBL" id="CASHTH010003769">
    <property type="protein sequence ID" value="CAI8049031.1"/>
    <property type="molecule type" value="Genomic_DNA"/>
</dbReference>
<name>A0AA35XE41_GEOBA</name>
<evidence type="ECO:0000313" key="3">
    <source>
        <dbReference type="Proteomes" id="UP001174909"/>
    </source>
</evidence>
<organism evidence="2 3">
    <name type="scientific">Geodia barretti</name>
    <name type="common">Barrett's horny sponge</name>
    <dbReference type="NCBI Taxonomy" id="519541"/>
    <lineage>
        <taxon>Eukaryota</taxon>
        <taxon>Metazoa</taxon>
        <taxon>Porifera</taxon>
        <taxon>Demospongiae</taxon>
        <taxon>Heteroscleromorpha</taxon>
        <taxon>Tetractinellida</taxon>
        <taxon>Astrophorina</taxon>
        <taxon>Geodiidae</taxon>
        <taxon>Geodia</taxon>
    </lineage>
</organism>
<protein>
    <submittedName>
        <fullName evidence="2">Uncharacterized protein</fullName>
    </submittedName>
</protein>
<reference evidence="2" key="1">
    <citation type="submission" date="2023-03" db="EMBL/GenBank/DDBJ databases">
        <authorList>
            <person name="Steffen K."/>
            <person name="Cardenas P."/>
        </authorList>
    </citation>
    <scope>NUCLEOTIDE SEQUENCE</scope>
</reference>
<keyword evidence="3" id="KW-1185">Reference proteome</keyword>
<evidence type="ECO:0000313" key="2">
    <source>
        <dbReference type="EMBL" id="CAI8049031.1"/>
    </source>
</evidence>
<dbReference type="AlphaFoldDB" id="A0AA35XE41"/>
<proteinExistence type="predicted"/>
<sequence length="84" mass="9132">MKTRSINCSTITGSSRKKSLSQFPTLMTSPKKSCSSPFTPLSLSLSLPSRGCVCVCAVLVECMTWLFPQRSRPRATADVPMSTD</sequence>
<feature type="region of interest" description="Disordered" evidence="1">
    <location>
        <begin position="1"/>
        <end position="22"/>
    </location>
</feature>
<accession>A0AA35XE41</accession>
<comment type="caution">
    <text evidence="2">The sequence shown here is derived from an EMBL/GenBank/DDBJ whole genome shotgun (WGS) entry which is preliminary data.</text>
</comment>
<evidence type="ECO:0000256" key="1">
    <source>
        <dbReference type="SAM" id="MobiDB-lite"/>
    </source>
</evidence>